<reference evidence="2 3" key="1">
    <citation type="journal article" date="2016" name="Nat. Commun.">
        <title>Thousands of microbial genomes shed light on interconnected biogeochemical processes in an aquifer system.</title>
        <authorList>
            <person name="Anantharaman K."/>
            <person name="Brown C.T."/>
            <person name="Hug L.A."/>
            <person name="Sharon I."/>
            <person name="Castelle C.J."/>
            <person name="Probst A.J."/>
            <person name="Thomas B.C."/>
            <person name="Singh A."/>
            <person name="Wilkins M.J."/>
            <person name="Karaoz U."/>
            <person name="Brodie E.L."/>
            <person name="Williams K.H."/>
            <person name="Hubbard S.S."/>
            <person name="Banfield J.F."/>
        </authorList>
    </citation>
    <scope>NUCLEOTIDE SEQUENCE [LARGE SCALE GENOMIC DNA]</scope>
</reference>
<proteinExistence type="predicted"/>
<dbReference type="InterPro" id="IPR052514">
    <property type="entry name" value="SAM-dependent_MTase"/>
</dbReference>
<feature type="domain" description="Methyltransferase FkbM" evidence="1">
    <location>
        <begin position="330"/>
        <end position="495"/>
    </location>
</feature>
<evidence type="ECO:0000313" key="2">
    <source>
        <dbReference type="EMBL" id="OGD78422.1"/>
    </source>
</evidence>
<dbReference type="Pfam" id="PF05050">
    <property type="entry name" value="Methyltransf_21"/>
    <property type="match status" value="1"/>
</dbReference>
<dbReference type="Gene3D" id="3.40.50.150">
    <property type="entry name" value="Vaccinia Virus protein VP39"/>
    <property type="match status" value="1"/>
</dbReference>
<sequence length="526" mass="60591">MSTFFLVSYASPEFLPSQKVLTRSALKYGVDKVLSYTRKDLESTSFYRQNNSILDQPRGGGYWLWKPYFILETLKHSRPGDIIIYADAGIDIISPLAPLIKLAQKKEIILFKDGSHYPNSQWTKRDCFIKLDLDDKRYHLAPHLQAGFQIYRNTPRVRRFVQEWLEFSQDEQTISDSANILEKLNLPGFIEHRHDQSILSLLAAKYQLELFRDPSQYGKLDPQINSPYPTITNHHRQKSFSPMKARQAWFVRKSKALLSRITYKLTRPLQRLNSHFGATEQSRLYQGFRLFYSRGTSLIDYIYGGLYERNLTTAIINELRYLPHNPAFVDIGANIGLVSLSIASKFPKSKIYSFEPGPHQSRLLKKTISHNNLTQQIELAQVALGDHQGIVSFFAHANAHASGDGLLDTGRAGTTTKIAVPMDTLDHWWTKRRRPQIDVIKIDTEGSELLVLRGARKLLASQQPTVFFEMQEVNLHVFPYSARDIIDWFTDNHYQVCTLDAQPVTKKTLKKFLNSHDMYLARPKVQ</sequence>
<dbReference type="NCBIfam" id="TIGR01444">
    <property type="entry name" value="fkbM_fam"/>
    <property type="match status" value="1"/>
</dbReference>
<dbReference type="InterPro" id="IPR006342">
    <property type="entry name" value="FkbM_mtfrase"/>
</dbReference>
<dbReference type="AlphaFoldDB" id="A0A1F5FFU5"/>
<dbReference type="InterPro" id="IPR029063">
    <property type="entry name" value="SAM-dependent_MTases_sf"/>
</dbReference>
<organism evidence="2 3">
    <name type="scientific">Candidatus Collierbacteria bacterium RIFOXYB1_FULL_49_13</name>
    <dbReference type="NCBI Taxonomy" id="1817728"/>
    <lineage>
        <taxon>Bacteria</taxon>
        <taxon>Candidatus Collieribacteriota</taxon>
    </lineage>
</organism>
<dbReference type="EMBL" id="MFAM01000047">
    <property type="protein sequence ID" value="OGD78422.1"/>
    <property type="molecule type" value="Genomic_DNA"/>
</dbReference>
<dbReference type="SUPFAM" id="SSF53335">
    <property type="entry name" value="S-adenosyl-L-methionine-dependent methyltransferases"/>
    <property type="match status" value="1"/>
</dbReference>
<accession>A0A1F5FFU5</accession>
<dbReference type="PANTHER" id="PTHR34203">
    <property type="entry name" value="METHYLTRANSFERASE, FKBM FAMILY PROTEIN"/>
    <property type="match status" value="1"/>
</dbReference>
<comment type="caution">
    <text evidence="2">The sequence shown here is derived from an EMBL/GenBank/DDBJ whole genome shotgun (WGS) entry which is preliminary data.</text>
</comment>
<evidence type="ECO:0000259" key="1">
    <source>
        <dbReference type="Pfam" id="PF05050"/>
    </source>
</evidence>
<name>A0A1F5FFU5_9BACT</name>
<dbReference type="PANTHER" id="PTHR34203:SF15">
    <property type="entry name" value="SLL1173 PROTEIN"/>
    <property type="match status" value="1"/>
</dbReference>
<evidence type="ECO:0000313" key="3">
    <source>
        <dbReference type="Proteomes" id="UP000176682"/>
    </source>
</evidence>
<gene>
    <name evidence="2" type="ORF">A2368_01215</name>
</gene>
<protein>
    <recommendedName>
        <fullName evidence="1">Methyltransferase FkbM domain-containing protein</fullName>
    </recommendedName>
</protein>
<dbReference type="Proteomes" id="UP000176682">
    <property type="component" value="Unassembled WGS sequence"/>
</dbReference>